<dbReference type="PANTHER" id="PTHR46423">
    <property type="entry name" value="RNA POLYMERASE II-ASSOCIATED PROTEIN 3"/>
    <property type="match status" value="1"/>
</dbReference>
<dbReference type="STRING" id="294747.C5M212"/>
<dbReference type="RefSeq" id="XP_002545320.1">
    <property type="nucleotide sequence ID" value="XM_002545274.1"/>
</dbReference>
<proteinExistence type="predicted"/>
<dbReference type="VEuPathDB" id="FungiDB:CTRG_00101"/>
<sequence length="239" mass="27845">MKCVRNKNKKREKERKKKILRISTTVFTSTITTNMSELPISYDNKSKKLSLSTIPDENNEDLLQLKLDVDQLNTLTQEIINQGSDVPPQPKPENFNKDLSKMIKKLYDGGVQAFKVGKFEDSARQFTIGIEMINRRPKIESFQGTIQELSMFLMSRTDAYLRIKEYQKAFNDADLLLSMQMNTPDNFLRRGVANYFLQNYEAARSDYQRGLQFDENNERLQKELTVCLDKILEENGDYL</sequence>
<dbReference type="AlphaFoldDB" id="C5M212"/>
<name>C5M212_CANTT</name>
<dbReference type="Gene3D" id="1.25.40.10">
    <property type="entry name" value="Tetratricopeptide repeat domain"/>
    <property type="match status" value="1"/>
</dbReference>
<dbReference type="InterPro" id="IPR011990">
    <property type="entry name" value="TPR-like_helical_dom_sf"/>
</dbReference>
<dbReference type="InterPro" id="IPR051966">
    <property type="entry name" value="RPAP3"/>
</dbReference>
<keyword evidence="4" id="KW-1185">Reference proteome</keyword>
<dbReference type="EMBL" id="GG692395">
    <property type="protein sequence ID" value="EER35362.1"/>
    <property type="molecule type" value="Genomic_DNA"/>
</dbReference>
<accession>C5M212</accession>
<dbReference type="eggNOG" id="ENOG502S442">
    <property type="taxonomic scope" value="Eukaryota"/>
</dbReference>
<evidence type="ECO:0000256" key="2">
    <source>
        <dbReference type="PROSITE-ProRule" id="PRU00339"/>
    </source>
</evidence>
<keyword evidence="1 2" id="KW-0802">TPR repeat</keyword>
<gene>
    <name evidence="3" type="ORF">CTRG_00101</name>
</gene>
<dbReference type="PANTHER" id="PTHR46423:SF1">
    <property type="entry name" value="RNA POLYMERASE II-ASSOCIATED PROTEIN 3"/>
    <property type="match status" value="1"/>
</dbReference>
<protein>
    <submittedName>
        <fullName evidence="3">Uncharacterized protein</fullName>
    </submittedName>
</protein>
<dbReference type="OrthoDB" id="433738at2759"/>
<dbReference type="KEGG" id="ctp:CTRG_00101"/>
<evidence type="ECO:0000313" key="3">
    <source>
        <dbReference type="EMBL" id="EER35362.1"/>
    </source>
</evidence>
<feature type="repeat" description="TPR" evidence="2">
    <location>
        <begin position="184"/>
        <end position="217"/>
    </location>
</feature>
<dbReference type="Proteomes" id="UP000002037">
    <property type="component" value="Unassembled WGS sequence"/>
</dbReference>
<dbReference type="GeneID" id="8296190"/>
<dbReference type="HOGENOM" id="CLU_111698_0_0_1"/>
<reference evidence="3 4" key="1">
    <citation type="journal article" date="2009" name="Nature">
        <title>Evolution of pathogenicity and sexual reproduction in eight Candida genomes.</title>
        <authorList>
            <person name="Butler G."/>
            <person name="Rasmussen M.D."/>
            <person name="Lin M.F."/>
            <person name="Santos M.A."/>
            <person name="Sakthikumar S."/>
            <person name="Munro C.A."/>
            <person name="Rheinbay E."/>
            <person name="Grabherr M."/>
            <person name="Forche A."/>
            <person name="Reedy J.L."/>
            <person name="Agrafioti I."/>
            <person name="Arnaud M.B."/>
            <person name="Bates S."/>
            <person name="Brown A.J."/>
            <person name="Brunke S."/>
            <person name="Costanzo M.C."/>
            <person name="Fitzpatrick D.A."/>
            <person name="de Groot P.W."/>
            <person name="Harris D."/>
            <person name="Hoyer L.L."/>
            <person name="Hube B."/>
            <person name="Klis F.M."/>
            <person name="Kodira C."/>
            <person name="Lennard N."/>
            <person name="Logue M.E."/>
            <person name="Martin R."/>
            <person name="Neiman A.M."/>
            <person name="Nikolaou E."/>
            <person name="Quail M.A."/>
            <person name="Quinn J."/>
            <person name="Santos M.C."/>
            <person name="Schmitzberger F.F."/>
            <person name="Sherlock G."/>
            <person name="Shah P."/>
            <person name="Silverstein K.A."/>
            <person name="Skrzypek M.S."/>
            <person name="Soll D."/>
            <person name="Staggs R."/>
            <person name="Stansfield I."/>
            <person name="Stumpf M.P."/>
            <person name="Sudbery P.E."/>
            <person name="Srikantha T."/>
            <person name="Zeng Q."/>
            <person name="Berman J."/>
            <person name="Berriman M."/>
            <person name="Heitman J."/>
            <person name="Gow N.A."/>
            <person name="Lorenz M.C."/>
            <person name="Birren B.W."/>
            <person name="Kellis M."/>
            <person name="Cuomo C.A."/>
        </authorList>
    </citation>
    <scope>NUCLEOTIDE SEQUENCE [LARGE SCALE GENOMIC DNA]</scope>
    <source>
        <strain evidence="4">ATCC MYA-3404 / T1</strain>
    </source>
</reference>
<organism evidence="3 4">
    <name type="scientific">Candida tropicalis (strain ATCC MYA-3404 / T1)</name>
    <name type="common">Yeast</name>
    <dbReference type="NCBI Taxonomy" id="294747"/>
    <lineage>
        <taxon>Eukaryota</taxon>
        <taxon>Fungi</taxon>
        <taxon>Dikarya</taxon>
        <taxon>Ascomycota</taxon>
        <taxon>Saccharomycotina</taxon>
        <taxon>Pichiomycetes</taxon>
        <taxon>Debaryomycetaceae</taxon>
        <taxon>Candida/Lodderomyces clade</taxon>
        <taxon>Candida</taxon>
    </lineage>
</organism>
<dbReference type="PROSITE" id="PS50005">
    <property type="entry name" value="TPR"/>
    <property type="match status" value="1"/>
</dbReference>
<evidence type="ECO:0000313" key="4">
    <source>
        <dbReference type="Proteomes" id="UP000002037"/>
    </source>
</evidence>
<dbReference type="SUPFAM" id="SSF48452">
    <property type="entry name" value="TPR-like"/>
    <property type="match status" value="1"/>
</dbReference>
<evidence type="ECO:0000256" key="1">
    <source>
        <dbReference type="ARBA" id="ARBA00022803"/>
    </source>
</evidence>
<dbReference type="GO" id="GO:0101031">
    <property type="term" value="C:protein folding chaperone complex"/>
    <property type="evidence" value="ECO:0007669"/>
    <property type="project" value="TreeGrafter"/>
</dbReference>
<dbReference type="InterPro" id="IPR019734">
    <property type="entry name" value="TPR_rpt"/>
</dbReference>